<sequence length="68" mass="8202">MLLLLLLLPLPLAHDLDFLLVEFVFGRCRFSCTGHHTPRWIHRWDLSHRDVVSFWRYANHSHSKLHSR</sequence>
<dbReference type="EMBL" id="GGFK01014242">
    <property type="protein sequence ID" value="MBW47563.1"/>
    <property type="molecule type" value="Transcribed_RNA"/>
</dbReference>
<reference evidence="2" key="1">
    <citation type="submission" date="2018-01" db="EMBL/GenBank/DDBJ databases">
        <title>An insight into the sialome of Amazonian anophelines.</title>
        <authorList>
            <person name="Ribeiro J.M."/>
            <person name="Scarpassa V."/>
            <person name="Calvo E."/>
        </authorList>
    </citation>
    <scope>NUCLEOTIDE SEQUENCE</scope>
    <source>
        <tissue evidence="2">Salivary glands</tissue>
    </source>
</reference>
<name>A0A2M4B3E5_9DIPT</name>
<feature type="signal peptide" evidence="1">
    <location>
        <begin position="1"/>
        <end position="15"/>
    </location>
</feature>
<keyword evidence="1" id="KW-0732">Signal</keyword>
<evidence type="ECO:0000256" key="1">
    <source>
        <dbReference type="SAM" id="SignalP"/>
    </source>
</evidence>
<organism evidence="2">
    <name type="scientific">Anopheles triannulatus</name>
    <dbReference type="NCBI Taxonomy" id="58253"/>
    <lineage>
        <taxon>Eukaryota</taxon>
        <taxon>Metazoa</taxon>
        <taxon>Ecdysozoa</taxon>
        <taxon>Arthropoda</taxon>
        <taxon>Hexapoda</taxon>
        <taxon>Insecta</taxon>
        <taxon>Pterygota</taxon>
        <taxon>Neoptera</taxon>
        <taxon>Endopterygota</taxon>
        <taxon>Diptera</taxon>
        <taxon>Nematocera</taxon>
        <taxon>Culicoidea</taxon>
        <taxon>Culicidae</taxon>
        <taxon>Anophelinae</taxon>
        <taxon>Anopheles</taxon>
    </lineage>
</organism>
<evidence type="ECO:0000313" key="2">
    <source>
        <dbReference type="EMBL" id="MBW47563.1"/>
    </source>
</evidence>
<accession>A0A2M4B3E5</accession>
<feature type="chain" id="PRO_5014733856" evidence="1">
    <location>
        <begin position="16"/>
        <end position="68"/>
    </location>
</feature>
<proteinExistence type="predicted"/>
<protein>
    <submittedName>
        <fullName evidence="2">Putative secreted protein</fullName>
    </submittedName>
</protein>
<dbReference type="AlphaFoldDB" id="A0A2M4B3E5"/>